<keyword evidence="3 5" id="KW-1133">Transmembrane helix</keyword>
<protein>
    <recommendedName>
        <fullName evidence="6">Amino acid permease/ SLC12A domain-containing protein</fullName>
    </recommendedName>
</protein>
<accession>A0A0C9VNN7</accession>
<feature type="transmembrane region" description="Helical" evidence="5">
    <location>
        <begin position="107"/>
        <end position="125"/>
    </location>
</feature>
<dbReference type="Proteomes" id="UP000054279">
    <property type="component" value="Unassembled WGS sequence"/>
</dbReference>
<dbReference type="GO" id="GO:0016020">
    <property type="term" value="C:membrane"/>
    <property type="evidence" value="ECO:0007669"/>
    <property type="project" value="UniProtKB-SubCell"/>
</dbReference>
<dbReference type="Pfam" id="PF00324">
    <property type="entry name" value="AA_permease"/>
    <property type="match status" value="1"/>
</dbReference>
<evidence type="ECO:0000313" key="7">
    <source>
        <dbReference type="EMBL" id="KIJ39695.1"/>
    </source>
</evidence>
<reference evidence="7 8" key="1">
    <citation type="submission" date="2014-06" db="EMBL/GenBank/DDBJ databases">
        <title>Evolutionary Origins and Diversification of the Mycorrhizal Mutualists.</title>
        <authorList>
            <consortium name="DOE Joint Genome Institute"/>
            <consortium name="Mycorrhizal Genomics Consortium"/>
            <person name="Kohler A."/>
            <person name="Kuo A."/>
            <person name="Nagy L.G."/>
            <person name="Floudas D."/>
            <person name="Copeland A."/>
            <person name="Barry K.W."/>
            <person name="Cichocki N."/>
            <person name="Veneault-Fourrey C."/>
            <person name="LaButti K."/>
            <person name="Lindquist E.A."/>
            <person name="Lipzen A."/>
            <person name="Lundell T."/>
            <person name="Morin E."/>
            <person name="Murat C."/>
            <person name="Riley R."/>
            <person name="Ohm R."/>
            <person name="Sun H."/>
            <person name="Tunlid A."/>
            <person name="Henrissat B."/>
            <person name="Grigoriev I.V."/>
            <person name="Hibbett D.S."/>
            <person name="Martin F."/>
        </authorList>
    </citation>
    <scope>NUCLEOTIDE SEQUENCE [LARGE SCALE GENOMIC DNA]</scope>
    <source>
        <strain evidence="7 8">SS14</strain>
    </source>
</reference>
<dbReference type="AlphaFoldDB" id="A0A0C9VNN7"/>
<feature type="transmembrane region" description="Helical" evidence="5">
    <location>
        <begin position="21"/>
        <end position="41"/>
    </location>
</feature>
<dbReference type="Gene3D" id="1.20.1740.10">
    <property type="entry name" value="Amino acid/polyamine transporter I"/>
    <property type="match status" value="1"/>
</dbReference>
<keyword evidence="4 5" id="KW-0472">Membrane</keyword>
<comment type="subcellular location">
    <subcellularLocation>
        <location evidence="1">Membrane</location>
        <topology evidence="1">Multi-pass membrane protein</topology>
    </subcellularLocation>
</comment>
<name>A0A0C9VNN7_SPHS4</name>
<dbReference type="PANTHER" id="PTHR43341:SF4">
    <property type="entry name" value="ARGININE PERMEASE CAN1-RELATED"/>
    <property type="match status" value="1"/>
</dbReference>
<evidence type="ECO:0000313" key="8">
    <source>
        <dbReference type="Proteomes" id="UP000054279"/>
    </source>
</evidence>
<dbReference type="GO" id="GO:0015171">
    <property type="term" value="F:amino acid transmembrane transporter activity"/>
    <property type="evidence" value="ECO:0007669"/>
    <property type="project" value="TreeGrafter"/>
</dbReference>
<sequence>MHRLATTGQVPRIFARTNKYGTPWVSLILSTPLGLLTYMGVSALMNKVFNWFRKGLKGQSLTTDILPYTSCLQPYAVWWSLIWVILIIFFTDWIFLLKSNWDHSSFITNYLLLPIFVIFGYKWWYKTKILPLEGMDLVAFANTKT</sequence>
<gene>
    <name evidence="7" type="ORF">M422DRAFT_257519</name>
</gene>
<evidence type="ECO:0000256" key="5">
    <source>
        <dbReference type="SAM" id="Phobius"/>
    </source>
</evidence>
<feature type="domain" description="Amino acid permease/ SLC12A" evidence="6">
    <location>
        <begin position="52"/>
        <end position="128"/>
    </location>
</feature>
<evidence type="ECO:0000256" key="2">
    <source>
        <dbReference type="ARBA" id="ARBA00022692"/>
    </source>
</evidence>
<evidence type="ECO:0000259" key="6">
    <source>
        <dbReference type="Pfam" id="PF00324"/>
    </source>
</evidence>
<keyword evidence="2 5" id="KW-0812">Transmembrane</keyword>
<evidence type="ECO:0000256" key="3">
    <source>
        <dbReference type="ARBA" id="ARBA00022989"/>
    </source>
</evidence>
<proteinExistence type="predicted"/>
<dbReference type="OrthoDB" id="10062876at2759"/>
<dbReference type="EMBL" id="KN837150">
    <property type="protein sequence ID" value="KIJ39695.1"/>
    <property type="molecule type" value="Genomic_DNA"/>
</dbReference>
<evidence type="ECO:0000256" key="1">
    <source>
        <dbReference type="ARBA" id="ARBA00004141"/>
    </source>
</evidence>
<dbReference type="PANTHER" id="PTHR43341">
    <property type="entry name" value="AMINO ACID PERMEASE"/>
    <property type="match status" value="1"/>
</dbReference>
<organism evidence="7 8">
    <name type="scientific">Sphaerobolus stellatus (strain SS14)</name>
    <dbReference type="NCBI Taxonomy" id="990650"/>
    <lineage>
        <taxon>Eukaryota</taxon>
        <taxon>Fungi</taxon>
        <taxon>Dikarya</taxon>
        <taxon>Basidiomycota</taxon>
        <taxon>Agaricomycotina</taxon>
        <taxon>Agaricomycetes</taxon>
        <taxon>Phallomycetidae</taxon>
        <taxon>Geastrales</taxon>
        <taxon>Sphaerobolaceae</taxon>
        <taxon>Sphaerobolus</taxon>
    </lineage>
</organism>
<keyword evidence="8" id="KW-1185">Reference proteome</keyword>
<dbReference type="HOGENOM" id="CLU_1788051_0_0_1"/>
<feature type="transmembrane region" description="Helical" evidence="5">
    <location>
        <begin position="76"/>
        <end position="95"/>
    </location>
</feature>
<dbReference type="InterPro" id="IPR004841">
    <property type="entry name" value="AA-permease/SLC12A_dom"/>
</dbReference>
<evidence type="ECO:0000256" key="4">
    <source>
        <dbReference type="ARBA" id="ARBA00023136"/>
    </source>
</evidence>
<dbReference type="InterPro" id="IPR050524">
    <property type="entry name" value="APC_YAT"/>
</dbReference>